<name>A0AAN8N4F5_9PEZI</name>
<dbReference type="EMBL" id="JAVHJM010000011">
    <property type="protein sequence ID" value="KAK6502445.1"/>
    <property type="molecule type" value="Genomic_DNA"/>
</dbReference>
<proteinExistence type="predicted"/>
<keyword evidence="1" id="KW-0472">Membrane</keyword>
<dbReference type="Proteomes" id="UP001307849">
    <property type="component" value="Unassembled WGS sequence"/>
</dbReference>
<sequence length="211" mass="24386">MISLLTFELASQKSSVYEDYWLIISIAVIILVVTILILCDQCYQYYLQHRPGRPQVYKPRAESPTRGRNTLRLIWAFPHSVNMDYSDIFYLDLNDPDSLRKELRRYGMAGIIVLPTARGLVLSHGRLLLADDDIETRDVLLPSGNRLYFAVYHEDEFEAMITVGSPLLEALVTPGPIWANPIHIRDFEEIAYTLRRRFRMCRAEKAYKSGS</sequence>
<keyword evidence="1" id="KW-0812">Transmembrane</keyword>
<keyword evidence="3" id="KW-1185">Reference proteome</keyword>
<comment type="caution">
    <text evidence="2">The sequence shown here is derived from an EMBL/GenBank/DDBJ whole genome shotgun (WGS) entry which is preliminary data.</text>
</comment>
<dbReference type="AlphaFoldDB" id="A0AAN8N4F5"/>
<organism evidence="2 3">
    <name type="scientific">Arthrobotrys conoides</name>
    <dbReference type="NCBI Taxonomy" id="74498"/>
    <lineage>
        <taxon>Eukaryota</taxon>
        <taxon>Fungi</taxon>
        <taxon>Dikarya</taxon>
        <taxon>Ascomycota</taxon>
        <taxon>Pezizomycotina</taxon>
        <taxon>Orbiliomycetes</taxon>
        <taxon>Orbiliales</taxon>
        <taxon>Orbiliaceae</taxon>
        <taxon>Arthrobotrys</taxon>
    </lineage>
</organism>
<evidence type="ECO:0000256" key="1">
    <source>
        <dbReference type="SAM" id="Phobius"/>
    </source>
</evidence>
<evidence type="ECO:0000313" key="2">
    <source>
        <dbReference type="EMBL" id="KAK6502445.1"/>
    </source>
</evidence>
<reference evidence="2 3" key="1">
    <citation type="submission" date="2019-10" db="EMBL/GenBank/DDBJ databases">
        <authorList>
            <person name="Palmer J.M."/>
        </authorList>
    </citation>
    <scope>NUCLEOTIDE SEQUENCE [LARGE SCALE GENOMIC DNA]</scope>
    <source>
        <strain evidence="2 3">TWF506</strain>
    </source>
</reference>
<keyword evidence="1" id="KW-1133">Transmembrane helix</keyword>
<feature type="transmembrane region" description="Helical" evidence="1">
    <location>
        <begin position="20"/>
        <end position="39"/>
    </location>
</feature>
<accession>A0AAN8N4F5</accession>
<protein>
    <submittedName>
        <fullName evidence="2">Uncharacterized protein</fullName>
    </submittedName>
</protein>
<gene>
    <name evidence="2" type="ORF">TWF506_003027</name>
</gene>
<evidence type="ECO:0000313" key="3">
    <source>
        <dbReference type="Proteomes" id="UP001307849"/>
    </source>
</evidence>